<gene>
    <name evidence="1" type="ORF">FMG33_08605</name>
</gene>
<dbReference type="SUPFAM" id="SSF48452">
    <property type="entry name" value="TPR-like"/>
    <property type="match status" value="1"/>
</dbReference>
<keyword evidence="1" id="KW-0966">Cell projection</keyword>
<evidence type="ECO:0000313" key="1">
    <source>
        <dbReference type="EMBL" id="ECB9992298.1"/>
    </source>
</evidence>
<dbReference type="Gene3D" id="1.25.40.10">
    <property type="entry name" value="Tetratricopeptide repeat domain"/>
    <property type="match status" value="1"/>
</dbReference>
<keyword evidence="1" id="KW-0282">Flagellum</keyword>
<reference evidence="1" key="1">
    <citation type="submission" date="2019-07" db="EMBL/GenBank/DDBJ databases">
        <authorList>
            <consortium name="PulseNet: The National Subtyping Network for Foodborne Disease Surveillance"/>
            <person name="Tarr C.L."/>
            <person name="Trees E."/>
            <person name="Katz L.S."/>
            <person name="Carleton-Romer H.A."/>
            <person name="Stroika S."/>
            <person name="Kucerova Z."/>
            <person name="Roache K.F."/>
            <person name="Sabol A.L."/>
            <person name="Besser J."/>
            <person name="Gerner-Smidt P."/>
        </authorList>
    </citation>
    <scope>NUCLEOTIDE SEQUENCE</scope>
    <source>
        <strain evidence="1">PNUSAC009783</strain>
    </source>
</reference>
<accession>A0A5Y1PAD3</accession>
<dbReference type="EMBL" id="AAHZNE010000164">
    <property type="protein sequence ID" value="ECB9992298.1"/>
    <property type="molecule type" value="Genomic_DNA"/>
</dbReference>
<protein>
    <submittedName>
        <fullName evidence="1">Flagellar protein</fullName>
    </submittedName>
</protein>
<dbReference type="AlphaFoldDB" id="A0A5Y1PAD3"/>
<comment type="caution">
    <text evidence="1">The sequence shown here is derived from an EMBL/GenBank/DDBJ whole genome shotgun (WGS) entry which is preliminary data.</text>
</comment>
<sequence length="267" mass="30362">AAMSLAKNLLSNEQVNKAIEYINTILKANPEYFGKDIPRSLELAKLFNQKGQFDISASIYEDAFAKMSKLDPSYEETLKDLALVLSHANRSSDAKKYLDLYMDDYLDGKYLDEIKKASDEVFFALGDNNASFLHQRYTDLMKQYANKDENIANKALDEDVALYYKEGNFSAILAYKDLIESKKIPNATQFLEKAAINDLKNAIKADNCINAANIFMRFSAYDIGQKIENKKQMLACLIRTSNVEQALDYIDKNYNEDSIFYGLQKAS</sequence>
<feature type="non-terminal residue" evidence="1">
    <location>
        <position position="1"/>
    </location>
</feature>
<organism evidence="1">
    <name type="scientific">Campylobacter jejuni</name>
    <dbReference type="NCBI Taxonomy" id="197"/>
    <lineage>
        <taxon>Bacteria</taxon>
        <taxon>Pseudomonadati</taxon>
        <taxon>Campylobacterota</taxon>
        <taxon>Epsilonproteobacteria</taxon>
        <taxon>Campylobacterales</taxon>
        <taxon>Campylobacteraceae</taxon>
        <taxon>Campylobacter</taxon>
    </lineage>
</organism>
<feature type="non-terminal residue" evidence="1">
    <location>
        <position position="267"/>
    </location>
</feature>
<dbReference type="InterPro" id="IPR011990">
    <property type="entry name" value="TPR-like_helical_dom_sf"/>
</dbReference>
<proteinExistence type="predicted"/>
<keyword evidence="1" id="KW-0969">Cilium</keyword>
<name>A0A5Y1PAD3_CAMJU</name>